<dbReference type="EMBL" id="LAZR01060945">
    <property type="protein sequence ID" value="KKK64608.1"/>
    <property type="molecule type" value="Genomic_DNA"/>
</dbReference>
<accession>A0A0F8X723</accession>
<reference evidence="1" key="1">
    <citation type="journal article" date="2015" name="Nature">
        <title>Complex archaea that bridge the gap between prokaryotes and eukaryotes.</title>
        <authorList>
            <person name="Spang A."/>
            <person name="Saw J.H."/>
            <person name="Jorgensen S.L."/>
            <person name="Zaremba-Niedzwiedzka K."/>
            <person name="Martijn J."/>
            <person name="Lind A.E."/>
            <person name="van Eijk R."/>
            <person name="Schleper C."/>
            <person name="Guy L."/>
            <person name="Ettema T.J."/>
        </authorList>
    </citation>
    <scope>NUCLEOTIDE SEQUENCE</scope>
</reference>
<comment type="caution">
    <text evidence="1">The sequence shown here is derived from an EMBL/GenBank/DDBJ whole genome shotgun (WGS) entry which is preliminary data.</text>
</comment>
<name>A0A0F8X723_9ZZZZ</name>
<organism evidence="1">
    <name type="scientific">marine sediment metagenome</name>
    <dbReference type="NCBI Taxonomy" id="412755"/>
    <lineage>
        <taxon>unclassified sequences</taxon>
        <taxon>metagenomes</taxon>
        <taxon>ecological metagenomes</taxon>
    </lineage>
</organism>
<feature type="non-terminal residue" evidence="1">
    <location>
        <position position="72"/>
    </location>
</feature>
<protein>
    <submittedName>
        <fullName evidence="1">Uncharacterized protein</fullName>
    </submittedName>
</protein>
<sequence>MIKAFSEQILKSDEMALQKAINNINNNRISDVYVSWALKNHEKLEAKKIIKNQASYIRSIFEPILKRSDESF</sequence>
<evidence type="ECO:0000313" key="1">
    <source>
        <dbReference type="EMBL" id="KKK64608.1"/>
    </source>
</evidence>
<proteinExistence type="predicted"/>
<gene>
    <name evidence="1" type="ORF">LCGC14_2982470</name>
</gene>
<dbReference type="AlphaFoldDB" id="A0A0F8X723"/>